<evidence type="ECO:0000256" key="5">
    <source>
        <dbReference type="SAM" id="SignalP"/>
    </source>
</evidence>
<feature type="chain" id="PRO_5035728321" evidence="5">
    <location>
        <begin position="19"/>
        <end position="590"/>
    </location>
</feature>
<evidence type="ECO:0000256" key="3">
    <source>
        <dbReference type="ARBA" id="ARBA00022737"/>
    </source>
</evidence>
<feature type="transmembrane region" description="Helical" evidence="4">
    <location>
        <begin position="512"/>
        <end position="536"/>
    </location>
</feature>
<accession>A0A8R1DQV1</accession>
<keyword evidence="7" id="KW-1185">Reference proteome</keyword>
<evidence type="ECO:0000256" key="2">
    <source>
        <dbReference type="ARBA" id="ARBA00022729"/>
    </source>
</evidence>
<dbReference type="InterPro" id="IPR003591">
    <property type="entry name" value="Leu-rich_rpt_typical-subtyp"/>
</dbReference>
<evidence type="ECO:0000256" key="4">
    <source>
        <dbReference type="SAM" id="Phobius"/>
    </source>
</evidence>
<dbReference type="SUPFAM" id="SSF52058">
    <property type="entry name" value="L domain-like"/>
    <property type="match status" value="1"/>
</dbReference>
<organism evidence="6 7">
    <name type="scientific">Caenorhabditis japonica</name>
    <dbReference type="NCBI Taxonomy" id="281687"/>
    <lineage>
        <taxon>Eukaryota</taxon>
        <taxon>Metazoa</taxon>
        <taxon>Ecdysozoa</taxon>
        <taxon>Nematoda</taxon>
        <taxon>Chromadorea</taxon>
        <taxon>Rhabditida</taxon>
        <taxon>Rhabditina</taxon>
        <taxon>Rhabditomorpha</taxon>
        <taxon>Rhabditoidea</taxon>
        <taxon>Rhabditidae</taxon>
        <taxon>Peloderinae</taxon>
        <taxon>Caenorhabditis</taxon>
    </lineage>
</organism>
<dbReference type="Gene3D" id="3.80.10.10">
    <property type="entry name" value="Ribonuclease Inhibitor"/>
    <property type="match status" value="3"/>
</dbReference>
<dbReference type="InterPro" id="IPR032675">
    <property type="entry name" value="LRR_dom_sf"/>
</dbReference>
<sequence length="590" mass="65789">MRSLFYFALLVSTRIAFADETEEKKCEAIESRFTSELNEHKQPVCTCAENGLFSRNSGMAIECESASLISISENLASLNGTELGSLLIRDSTINVLPNDVFENINSRHLRLERCGLSTISPNIFTPSLGETLESVSFRENRLKTIVSEQFKSLPKLKLIDLSANKIIAIEKNAFKKMVNVEELLLNGNELEVLEADDFEGMKSLKKLNLEGCMIKRIEKGAFRGLSSLEQLILTGNQLETLDSTVFAGLKNLRVLELGGNQLTAVEIKSLPKLEKLVLNNNQIETMKSVKLKDLPSLVVAMMDRNNIRVVGDMDMVGLIKSEKLATVSFAYNNISVFGSKAFQHIPNLINLLMNNNQLSELSNNLTPFLAPLKNLVTLQVSSNNLTIIRSGELPKSLVNLAVDHNAIERIEPRALEGIALKRLYLNSNKLQFLYQGAFDSFPPSTVEAIDVSLNSWQCVCKDPKEWLPRWLSEAEESDVSEGPIGCLAIPGCGMGGESHEFEEEEEQGRAGWITIAATVLTVITIVIMATIGIIYFRDYRLQFNLRGRRSYSDLHKLIENDPPKSDSIFVVPPMPKRNGAPKKTVRFENF</sequence>
<keyword evidence="3" id="KW-0677">Repeat</keyword>
<reference evidence="6" key="2">
    <citation type="submission" date="2022-06" db="UniProtKB">
        <authorList>
            <consortium name="EnsemblMetazoa"/>
        </authorList>
    </citation>
    <scope>IDENTIFICATION</scope>
    <source>
        <strain evidence="6">DF5081</strain>
    </source>
</reference>
<dbReference type="InterPro" id="IPR050467">
    <property type="entry name" value="LRFN"/>
</dbReference>
<keyword evidence="4" id="KW-1133">Transmembrane helix</keyword>
<keyword evidence="1" id="KW-0433">Leucine-rich repeat</keyword>
<protein>
    <submittedName>
        <fullName evidence="6">Uncharacterized protein</fullName>
    </submittedName>
</protein>
<dbReference type="SMART" id="SM00365">
    <property type="entry name" value="LRR_SD22"/>
    <property type="match status" value="3"/>
</dbReference>
<dbReference type="SMART" id="SM00369">
    <property type="entry name" value="LRR_TYP"/>
    <property type="match status" value="11"/>
</dbReference>
<keyword evidence="2 5" id="KW-0732">Signal</keyword>
<dbReference type="Proteomes" id="UP000005237">
    <property type="component" value="Unassembled WGS sequence"/>
</dbReference>
<dbReference type="EnsemblMetazoa" id="CJA08508.1">
    <property type="protein sequence ID" value="CJA08508.1"/>
    <property type="gene ID" value="WBGene00127712"/>
</dbReference>
<dbReference type="Pfam" id="PF13855">
    <property type="entry name" value="LRR_8"/>
    <property type="match status" value="3"/>
</dbReference>
<dbReference type="PANTHER" id="PTHR45842">
    <property type="entry name" value="SYNAPTIC ADHESION-LIKE MOLECULE SALM"/>
    <property type="match status" value="1"/>
</dbReference>
<dbReference type="OMA" id="SKLWIWD"/>
<keyword evidence="4" id="KW-0472">Membrane</keyword>
<feature type="signal peptide" evidence="5">
    <location>
        <begin position="1"/>
        <end position="18"/>
    </location>
</feature>
<proteinExistence type="predicted"/>
<name>A0A8R1DQV1_CAEJA</name>
<reference evidence="7" key="1">
    <citation type="submission" date="2010-08" db="EMBL/GenBank/DDBJ databases">
        <authorList>
            <consortium name="Caenorhabditis japonica Sequencing Consortium"/>
            <person name="Wilson R.K."/>
        </authorList>
    </citation>
    <scope>NUCLEOTIDE SEQUENCE [LARGE SCALE GENOMIC DNA]</scope>
    <source>
        <strain evidence="7">DF5081</strain>
    </source>
</reference>
<dbReference type="InterPro" id="IPR001611">
    <property type="entry name" value="Leu-rich_rpt"/>
</dbReference>
<dbReference type="AlphaFoldDB" id="A0A8R1DQV1"/>
<keyword evidence="4" id="KW-0812">Transmembrane</keyword>
<evidence type="ECO:0000313" key="7">
    <source>
        <dbReference type="Proteomes" id="UP000005237"/>
    </source>
</evidence>
<dbReference type="FunFam" id="3.80.10.10:FF:000732">
    <property type="entry name" value="GD11101"/>
    <property type="match status" value="1"/>
</dbReference>
<evidence type="ECO:0000313" key="6">
    <source>
        <dbReference type="EnsemblMetazoa" id="CJA08508.1"/>
    </source>
</evidence>
<evidence type="ECO:0000256" key="1">
    <source>
        <dbReference type="ARBA" id="ARBA00022614"/>
    </source>
</evidence>